<dbReference type="Proteomes" id="UP000295277">
    <property type="component" value="Unassembled WGS sequence"/>
</dbReference>
<evidence type="ECO:0000313" key="2">
    <source>
        <dbReference type="EMBL" id="TCM73361.1"/>
    </source>
</evidence>
<gene>
    <name evidence="2" type="ORF">EV216_1571</name>
</gene>
<dbReference type="InterPro" id="IPR036890">
    <property type="entry name" value="HATPase_C_sf"/>
</dbReference>
<dbReference type="InterPro" id="IPR058210">
    <property type="entry name" value="SACS/Nov_dom"/>
</dbReference>
<name>A0A4R1YBP3_9RHOB</name>
<dbReference type="AlphaFoldDB" id="A0A4R1YBP3"/>
<dbReference type="Gene3D" id="3.30.565.10">
    <property type="entry name" value="Histidine kinase-like ATPase, C-terminal domain"/>
    <property type="match status" value="1"/>
</dbReference>
<dbReference type="SUPFAM" id="SSF55874">
    <property type="entry name" value="ATPase domain of HSP90 chaperone/DNA topoisomerase II/histidine kinase"/>
    <property type="match status" value="1"/>
</dbReference>
<evidence type="ECO:0000259" key="1">
    <source>
        <dbReference type="Pfam" id="PF25794"/>
    </source>
</evidence>
<sequence length="707" mass="78746">MASNYDKICEENRSRYGTEGAKKSGGLAAGLYDDRTHFIFELLQNAEDALGRRENWAGPRTVSFHLDQNKLTVAHFGKPFDEGDVRSVCDIAESTKKESAIGRFGLGFKSVYTITDLPEIHSGDEDFAIDEFVFPKKINQTSRHADETQIVLPLRSGDAALGLDIIQGFQRLGPGALLFLRNIEEINWSDHGGASGFYMRNPPDILGPNVRRISLIGHETGQDEVDQSWLVFHREVFTDEQNPAGRVEIAFKIVPPKESSGRWVVQPLSTSPLVVFFPTIVETHLGFLVQGPFRTTPSRENIPPGDAWNQHLVAETCTLLGQALVWLRDQSMLDVSVLRCLPLDSGKFSVGTRFRPVFEAVKKLLKTEKLLPTSHGEYGSATEVKLARTQDIRELLSPKQVAALFGANFQAWLSGEITLDRAPDIRQYLMRELGIDEIRPETLLPSLTREFLAAQSDPWVVKLYEFLSGQEKTLRRHLDAVPFIRLDDGSHVVARENGKANAFLPSSIATSFPTVRSAVCATPELRQFLISLGITEPDPVDDVVWNVLPKYQKDEVDVDEEAYTQDIQRILTAFSTDSASQKEKLRTALRDTNFIMVVDAGDGKPYIAKPGDVYIATDRLQQLFSGVAGVFIVDNDYACLRGEDIRDLLVSCGASRYLVVEQVASALGHSEKERIRREAGLERASWEEAPDELAPFLTGHLGMTMEA</sequence>
<protein>
    <recommendedName>
        <fullName evidence="1">Sacsin/Nov domain-containing protein</fullName>
    </recommendedName>
</protein>
<comment type="caution">
    <text evidence="2">The sequence shown here is derived from an EMBL/GenBank/DDBJ whole genome shotgun (WGS) entry which is preliminary data.</text>
</comment>
<accession>A0A4R1YBP3</accession>
<reference evidence="2 3" key="1">
    <citation type="submission" date="2019-03" db="EMBL/GenBank/DDBJ databases">
        <title>Genomic Encyclopedia of Type Strains, Phase IV (KMG-IV): sequencing the most valuable type-strain genomes for metagenomic binning, comparative biology and taxonomic classification.</title>
        <authorList>
            <person name="Goeker M."/>
        </authorList>
    </citation>
    <scope>NUCLEOTIDE SEQUENCE [LARGE SCALE GENOMIC DNA]</scope>
    <source>
        <strain evidence="2 3">DSM 21153</strain>
    </source>
</reference>
<dbReference type="EMBL" id="SLVM01000057">
    <property type="protein sequence ID" value="TCM73361.1"/>
    <property type="molecule type" value="Genomic_DNA"/>
</dbReference>
<dbReference type="NCBIfam" id="NF047352">
    <property type="entry name" value="P_loop_sacsin"/>
    <property type="match status" value="1"/>
</dbReference>
<dbReference type="RefSeq" id="WP_207894029.1">
    <property type="nucleotide sequence ID" value="NZ_SLVM01000057.1"/>
</dbReference>
<dbReference type="PANTHER" id="PTHR32387">
    <property type="entry name" value="WU:FJ29H11"/>
    <property type="match status" value="1"/>
</dbReference>
<evidence type="ECO:0000313" key="3">
    <source>
        <dbReference type="Proteomes" id="UP000295277"/>
    </source>
</evidence>
<organism evidence="2 3">
    <name type="scientific">Rhodovulum steppense</name>
    <dbReference type="NCBI Taxonomy" id="540251"/>
    <lineage>
        <taxon>Bacteria</taxon>
        <taxon>Pseudomonadati</taxon>
        <taxon>Pseudomonadota</taxon>
        <taxon>Alphaproteobacteria</taxon>
        <taxon>Rhodobacterales</taxon>
        <taxon>Paracoccaceae</taxon>
        <taxon>Rhodovulum</taxon>
    </lineage>
</organism>
<keyword evidence="3" id="KW-1185">Reference proteome</keyword>
<feature type="domain" description="Sacsin/Nov" evidence="1">
    <location>
        <begin position="32"/>
        <end position="128"/>
    </location>
</feature>
<dbReference type="PANTHER" id="PTHR32387:SF0">
    <property type="entry name" value="PROTEIN NO VEIN"/>
    <property type="match status" value="1"/>
</dbReference>
<dbReference type="Pfam" id="PF25794">
    <property type="entry name" value="SACS"/>
    <property type="match status" value="1"/>
</dbReference>
<proteinExistence type="predicted"/>
<dbReference type="InterPro" id="IPR052957">
    <property type="entry name" value="Auxin_embryo_med"/>
</dbReference>